<keyword evidence="2" id="KW-1185">Reference proteome</keyword>
<dbReference type="EMBL" id="JAPWDV010000001">
    <property type="protein sequence ID" value="KAJ6222061.1"/>
    <property type="molecule type" value="Genomic_DNA"/>
</dbReference>
<evidence type="ECO:0008006" key="3">
    <source>
        <dbReference type="Google" id="ProtNLM"/>
    </source>
</evidence>
<accession>A0A9Q0MA24</accession>
<proteinExistence type="predicted"/>
<dbReference type="AlphaFoldDB" id="A0A9Q0MA24"/>
<dbReference type="OMA" id="MVRQCQN"/>
<reference evidence="1" key="1">
    <citation type="submission" date="2022-12" db="EMBL/GenBank/DDBJ databases">
        <title>Genome assemblies of Blomia tropicalis.</title>
        <authorList>
            <person name="Cui Y."/>
        </authorList>
    </citation>
    <scope>NUCLEOTIDE SEQUENCE</scope>
    <source>
        <tissue evidence="1">Adult mites</tissue>
    </source>
</reference>
<dbReference type="Proteomes" id="UP001142055">
    <property type="component" value="Chromosome 1"/>
</dbReference>
<comment type="caution">
    <text evidence="1">The sequence shown here is derived from an EMBL/GenBank/DDBJ whole genome shotgun (WGS) entry which is preliminary data.</text>
</comment>
<gene>
    <name evidence="1" type="ORF">RDWZM_000606</name>
</gene>
<organism evidence="1 2">
    <name type="scientific">Blomia tropicalis</name>
    <name type="common">Mite</name>
    <dbReference type="NCBI Taxonomy" id="40697"/>
    <lineage>
        <taxon>Eukaryota</taxon>
        <taxon>Metazoa</taxon>
        <taxon>Ecdysozoa</taxon>
        <taxon>Arthropoda</taxon>
        <taxon>Chelicerata</taxon>
        <taxon>Arachnida</taxon>
        <taxon>Acari</taxon>
        <taxon>Acariformes</taxon>
        <taxon>Sarcoptiformes</taxon>
        <taxon>Astigmata</taxon>
        <taxon>Glycyphagoidea</taxon>
        <taxon>Echimyopodidae</taxon>
        <taxon>Blomia</taxon>
    </lineage>
</organism>
<evidence type="ECO:0000313" key="1">
    <source>
        <dbReference type="EMBL" id="KAJ6222061.1"/>
    </source>
</evidence>
<name>A0A9Q0MA24_BLOTA</name>
<sequence>MADFLGQIDAAEVKANDLLNNLVDNLNNKYTSSTKQLNKNDLKDISAIVKQVKECISTIKMLSNNQLISNILSKIDNIPSNTQPSQSSYAQVTTGQEPLHQYIERKKEISNEHTLIVSAKDNNSPVEVVLQVNNSIKHLRSENKSLKINKVIKSKKGVIIKTPNKEDIDLLMEEFELYDKLSSISSIYVPKPRDPTIVLKAVSKLTNISELPKILCDMNAPLEGMEKKFHVMFALKSNSDTQDVVVRVSPKAYEIIKSLHRVYTYDQAIEIRDKVMVRQCQNCFSYDHNSKFCKSPKVCLICGITGTHDCGNINSCINCKNHPKFKNDIHHPPNSRLCPMYRDHFNKIIQNTCYHSLNHDIDVRNSVYHNHSYNQQSSFSNNEH</sequence>
<protein>
    <recommendedName>
        <fullName evidence="3">Gag-like protein</fullName>
    </recommendedName>
</protein>
<dbReference type="OrthoDB" id="6505565at2759"/>
<evidence type="ECO:0000313" key="2">
    <source>
        <dbReference type="Proteomes" id="UP001142055"/>
    </source>
</evidence>